<accession>A0A8R7P708</accession>
<reference evidence="1" key="2">
    <citation type="submission" date="2018-03" db="EMBL/GenBank/DDBJ databases">
        <title>The Triticum urartu genome reveals the dynamic nature of wheat genome evolution.</title>
        <authorList>
            <person name="Ling H."/>
            <person name="Ma B."/>
            <person name="Shi X."/>
            <person name="Liu H."/>
            <person name="Dong L."/>
            <person name="Sun H."/>
            <person name="Cao Y."/>
            <person name="Gao Q."/>
            <person name="Zheng S."/>
            <person name="Li Y."/>
            <person name="Yu Y."/>
            <person name="Du H."/>
            <person name="Qi M."/>
            <person name="Li Y."/>
            <person name="Yu H."/>
            <person name="Cui Y."/>
            <person name="Wang N."/>
            <person name="Chen C."/>
            <person name="Wu H."/>
            <person name="Zhao Y."/>
            <person name="Zhang J."/>
            <person name="Li Y."/>
            <person name="Zhou W."/>
            <person name="Zhang B."/>
            <person name="Hu W."/>
            <person name="Eijk M."/>
            <person name="Tang J."/>
            <person name="Witsenboer H."/>
            <person name="Zhao S."/>
            <person name="Li Z."/>
            <person name="Zhang A."/>
            <person name="Wang D."/>
            <person name="Liang C."/>
        </authorList>
    </citation>
    <scope>NUCLEOTIDE SEQUENCE [LARGE SCALE GENOMIC DNA]</scope>
    <source>
        <strain evidence="1">cv. G1812</strain>
    </source>
</reference>
<keyword evidence="2" id="KW-1185">Reference proteome</keyword>
<dbReference type="EnsemblPlants" id="TuG1812G0100001846.01.T01">
    <property type="protein sequence ID" value="TuG1812G0100001846.01.T01.cds443889"/>
    <property type="gene ID" value="TuG1812G0100001846.01"/>
</dbReference>
<dbReference type="AlphaFoldDB" id="A0A8R7P708"/>
<dbReference type="Proteomes" id="UP000015106">
    <property type="component" value="Chromosome 1"/>
</dbReference>
<reference evidence="2" key="1">
    <citation type="journal article" date="2013" name="Nature">
        <title>Draft genome of the wheat A-genome progenitor Triticum urartu.</title>
        <authorList>
            <person name="Ling H.Q."/>
            <person name="Zhao S."/>
            <person name="Liu D."/>
            <person name="Wang J."/>
            <person name="Sun H."/>
            <person name="Zhang C."/>
            <person name="Fan H."/>
            <person name="Li D."/>
            <person name="Dong L."/>
            <person name="Tao Y."/>
            <person name="Gao C."/>
            <person name="Wu H."/>
            <person name="Li Y."/>
            <person name="Cui Y."/>
            <person name="Guo X."/>
            <person name="Zheng S."/>
            <person name="Wang B."/>
            <person name="Yu K."/>
            <person name="Liang Q."/>
            <person name="Yang W."/>
            <person name="Lou X."/>
            <person name="Chen J."/>
            <person name="Feng M."/>
            <person name="Jian J."/>
            <person name="Zhang X."/>
            <person name="Luo G."/>
            <person name="Jiang Y."/>
            <person name="Liu J."/>
            <person name="Wang Z."/>
            <person name="Sha Y."/>
            <person name="Zhang B."/>
            <person name="Wu H."/>
            <person name="Tang D."/>
            <person name="Shen Q."/>
            <person name="Xue P."/>
            <person name="Zou S."/>
            <person name="Wang X."/>
            <person name="Liu X."/>
            <person name="Wang F."/>
            <person name="Yang Y."/>
            <person name="An X."/>
            <person name="Dong Z."/>
            <person name="Zhang K."/>
            <person name="Zhang X."/>
            <person name="Luo M.C."/>
            <person name="Dvorak J."/>
            <person name="Tong Y."/>
            <person name="Wang J."/>
            <person name="Yang H."/>
            <person name="Li Z."/>
            <person name="Wang D."/>
            <person name="Zhang A."/>
            <person name="Wang J."/>
        </authorList>
    </citation>
    <scope>NUCLEOTIDE SEQUENCE</scope>
    <source>
        <strain evidence="2">cv. G1812</strain>
    </source>
</reference>
<evidence type="ECO:0000313" key="2">
    <source>
        <dbReference type="Proteomes" id="UP000015106"/>
    </source>
</evidence>
<proteinExistence type="predicted"/>
<name>A0A8R7P708_TRIUA</name>
<protein>
    <submittedName>
        <fullName evidence="1">Uncharacterized protein</fullName>
    </submittedName>
</protein>
<evidence type="ECO:0000313" key="1">
    <source>
        <dbReference type="EnsemblPlants" id="TuG1812G0100001846.01.T01.cds443889"/>
    </source>
</evidence>
<reference evidence="1" key="3">
    <citation type="submission" date="2022-06" db="UniProtKB">
        <authorList>
            <consortium name="EnsemblPlants"/>
        </authorList>
    </citation>
    <scope>IDENTIFICATION</scope>
</reference>
<dbReference type="Gramene" id="TuG1812G0100001846.01.T01">
    <property type="protein sequence ID" value="TuG1812G0100001846.01.T01.cds443889"/>
    <property type="gene ID" value="TuG1812G0100001846.01"/>
</dbReference>
<organism evidence="1 2">
    <name type="scientific">Triticum urartu</name>
    <name type="common">Red wild einkorn</name>
    <name type="synonym">Crithodium urartu</name>
    <dbReference type="NCBI Taxonomy" id="4572"/>
    <lineage>
        <taxon>Eukaryota</taxon>
        <taxon>Viridiplantae</taxon>
        <taxon>Streptophyta</taxon>
        <taxon>Embryophyta</taxon>
        <taxon>Tracheophyta</taxon>
        <taxon>Spermatophyta</taxon>
        <taxon>Magnoliopsida</taxon>
        <taxon>Liliopsida</taxon>
        <taxon>Poales</taxon>
        <taxon>Poaceae</taxon>
        <taxon>BOP clade</taxon>
        <taxon>Pooideae</taxon>
        <taxon>Triticodae</taxon>
        <taxon>Triticeae</taxon>
        <taxon>Triticinae</taxon>
        <taxon>Triticum</taxon>
    </lineage>
</organism>
<sequence length="42" mass="4973">MLPNAPAKEKEERRPRVSDISQIVDRGYCRWLEPHRGPEINQ</sequence>